<keyword evidence="3" id="KW-1185">Reference proteome</keyword>
<evidence type="ECO:0000313" key="3">
    <source>
        <dbReference type="Proteomes" id="UP000230002"/>
    </source>
</evidence>
<reference evidence="2 3" key="1">
    <citation type="journal article" date="2015" name="Sci. Rep.">
        <title>Chromosome-level genome map provides insights into diverse defense mechanisms in the medicinal fungus Ganoderma sinense.</title>
        <authorList>
            <person name="Zhu Y."/>
            <person name="Xu J."/>
            <person name="Sun C."/>
            <person name="Zhou S."/>
            <person name="Xu H."/>
            <person name="Nelson D.R."/>
            <person name="Qian J."/>
            <person name="Song J."/>
            <person name="Luo H."/>
            <person name="Xiang L."/>
            <person name="Li Y."/>
            <person name="Xu Z."/>
            <person name="Ji A."/>
            <person name="Wang L."/>
            <person name="Lu S."/>
            <person name="Hayward A."/>
            <person name="Sun W."/>
            <person name="Li X."/>
            <person name="Schwartz D.C."/>
            <person name="Wang Y."/>
            <person name="Chen S."/>
        </authorList>
    </citation>
    <scope>NUCLEOTIDE SEQUENCE [LARGE SCALE GENOMIC DNA]</scope>
    <source>
        <strain evidence="2 3">ZZ0214-1</strain>
    </source>
</reference>
<dbReference type="EMBL" id="AYKW01000009">
    <property type="protein sequence ID" value="PIL32760.1"/>
    <property type="molecule type" value="Genomic_DNA"/>
</dbReference>
<proteinExistence type="predicted"/>
<dbReference type="InterPro" id="IPR051807">
    <property type="entry name" value="Sec-metab_biosynth-assoc"/>
</dbReference>
<accession>A0A2G8SG59</accession>
<dbReference type="InterPro" id="IPR005545">
    <property type="entry name" value="YCII"/>
</dbReference>
<dbReference type="OrthoDB" id="5519740at2759"/>
<dbReference type="InterPro" id="IPR011008">
    <property type="entry name" value="Dimeric_a/b-barrel"/>
</dbReference>
<dbReference type="AlphaFoldDB" id="A0A2G8SG59"/>
<organism evidence="2 3">
    <name type="scientific">Ganoderma sinense ZZ0214-1</name>
    <dbReference type="NCBI Taxonomy" id="1077348"/>
    <lineage>
        <taxon>Eukaryota</taxon>
        <taxon>Fungi</taxon>
        <taxon>Dikarya</taxon>
        <taxon>Basidiomycota</taxon>
        <taxon>Agaricomycotina</taxon>
        <taxon>Agaricomycetes</taxon>
        <taxon>Polyporales</taxon>
        <taxon>Polyporaceae</taxon>
        <taxon>Ganoderma</taxon>
    </lineage>
</organism>
<dbReference type="SUPFAM" id="SSF54909">
    <property type="entry name" value="Dimeric alpha+beta barrel"/>
    <property type="match status" value="1"/>
</dbReference>
<sequence>MPYFAVWAPDYTDEGAPERRLKVREAHLANAHKNPKIKLGGAMISPNEALDSPDAERKMAGSLIIFEADSYAEVKALIENDVYWKGDVWDKEKTVIRPWVSAKALL</sequence>
<comment type="caution">
    <text evidence="2">The sequence shown here is derived from an EMBL/GenBank/DDBJ whole genome shotgun (WGS) entry which is preliminary data.</text>
</comment>
<dbReference type="Gene3D" id="3.30.70.1060">
    <property type="entry name" value="Dimeric alpha+beta barrel"/>
    <property type="match status" value="1"/>
</dbReference>
<protein>
    <recommendedName>
        <fullName evidence="1">YCII-related domain-containing protein</fullName>
    </recommendedName>
</protein>
<evidence type="ECO:0000259" key="1">
    <source>
        <dbReference type="Pfam" id="PF03795"/>
    </source>
</evidence>
<name>A0A2G8SG59_9APHY</name>
<dbReference type="PANTHER" id="PTHR33606">
    <property type="entry name" value="PROTEIN YCII"/>
    <property type="match status" value="1"/>
</dbReference>
<feature type="domain" description="YCII-related" evidence="1">
    <location>
        <begin position="11"/>
        <end position="90"/>
    </location>
</feature>
<dbReference type="PANTHER" id="PTHR33606:SF3">
    <property type="entry name" value="PROTEIN YCII"/>
    <property type="match status" value="1"/>
</dbReference>
<gene>
    <name evidence="2" type="ORF">GSI_04875</name>
</gene>
<dbReference type="Proteomes" id="UP000230002">
    <property type="component" value="Unassembled WGS sequence"/>
</dbReference>
<evidence type="ECO:0000313" key="2">
    <source>
        <dbReference type="EMBL" id="PIL32760.1"/>
    </source>
</evidence>
<dbReference type="Pfam" id="PF03795">
    <property type="entry name" value="YCII"/>
    <property type="match status" value="1"/>
</dbReference>